<reference evidence="2" key="2">
    <citation type="submission" date="2020-09" db="EMBL/GenBank/DDBJ databases">
        <authorList>
            <person name="Sun Q."/>
            <person name="Kim S."/>
        </authorList>
    </citation>
    <scope>NUCLEOTIDE SEQUENCE</scope>
    <source>
        <strain evidence="2">KCTC 32422</strain>
    </source>
</reference>
<dbReference type="InterPro" id="IPR032466">
    <property type="entry name" value="Metal_Hydrolase"/>
</dbReference>
<keyword evidence="3" id="KW-1185">Reference proteome</keyword>
<sequence length="445" mass="46248">MTLVLRDVRPWGGASVDLALADGRIAAMGRNLPRGLPDIDGRGDVLLPGLHDHHLHILATAARRHSVDLTGLIDPAAVKQALSAGPRHGGWVRAVGYDERAGGLPDAALLDQWLADTPLRLQDRTGALWVLNSPALARLGNTPLPPGAERDAQGQPTGRFWREDQWLAAALPAAVPDLARLGQDLAALGLTGLTDAGANNGPAEAALLAGKPPQRLVLMGSEALEAGAGYALGPLKLLIDERDPPALDALAVRIAWARRAGRNVAAHCVTEAELALFIAALDDAGGARAGDRIEHGGMIPAVFIPVIAQAGLTVVTNPAFIHDRGDRYRAALDAGQWEDLYRAGSLLAAGIALRAGSDAPYASIDPWLGMRTARDRLTRAGLSLGRGEAIGAAAALTLYARGDIAVGAPADLILCSGELADVLADLSAERVRATIIGGAVAFNRD</sequence>
<dbReference type="GO" id="GO:0016810">
    <property type="term" value="F:hydrolase activity, acting on carbon-nitrogen (but not peptide) bonds"/>
    <property type="evidence" value="ECO:0007669"/>
    <property type="project" value="InterPro"/>
</dbReference>
<protein>
    <submittedName>
        <fullName evidence="2">Amidohydrolase</fullName>
    </submittedName>
</protein>
<feature type="domain" description="Amidohydrolase 3" evidence="1">
    <location>
        <begin position="39"/>
        <end position="441"/>
    </location>
</feature>
<dbReference type="SUPFAM" id="SSF51556">
    <property type="entry name" value="Metallo-dependent hydrolases"/>
    <property type="match status" value="1"/>
</dbReference>
<evidence type="ECO:0000259" key="1">
    <source>
        <dbReference type="Pfam" id="PF07969"/>
    </source>
</evidence>
<proteinExistence type="predicted"/>
<dbReference type="InterPro" id="IPR013108">
    <property type="entry name" value="Amidohydro_3"/>
</dbReference>
<evidence type="ECO:0000313" key="3">
    <source>
        <dbReference type="Proteomes" id="UP000634139"/>
    </source>
</evidence>
<dbReference type="EMBL" id="BMZD01000008">
    <property type="protein sequence ID" value="GHA05072.1"/>
    <property type="molecule type" value="Genomic_DNA"/>
</dbReference>
<dbReference type="AlphaFoldDB" id="A0A918VKJ1"/>
<dbReference type="PANTHER" id="PTHR22642:SF2">
    <property type="entry name" value="PROTEIN LONG AFTER FAR-RED 3"/>
    <property type="match status" value="1"/>
</dbReference>
<name>A0A918VKJ1_9SPHN</name>
<dbReference type="RefSeq" id="WP_189542557.1">
    <property type="nucleotide sequence ID" value="NZ_BMZD01000008.1"/>
</dbReference>
<gene>
    <name evidence="2" type="ORF">GCM10011617_27650</name>
</gene>
<dbReference type="Gene3D" id="3.10.310.70">
    <property type="match status" value="1"/>
</dbReference>
<organism evidence="2 3">
    <name type="scientific">Novosphingobium arvoryzae</name>
    <dbReference type="NCBI Taxonomy" id="1256514"/>
    <lineage>
        <taxon>Bacteria</taxon>
        <taxon>Pseudomonadati</taxon>
        <taxon>Pseudomonadota</taxon>
        <taxon>Alphaproteobacteria</taxon>
        <taxon>Sphingomonadales</taxon>
        <taxon>Sphingomonadaceae</taxon>
        <taxon>Novosphingobium</taxon>
    </lineage>
</organism>
<dbReference type="PANTHER" id="PTHR22642">
    <property type="entry name" value="IMIDAZOLONEPROPIONASE"/>
    <property type="match status" value="1"/>
</dbReference>
<dbReference type="Gene3D" id="2.30.40.10">
    <property type="entry name" value="Urease, subunit C, domain 1"/>
    <property type="match status" value="1"/>
</dbReference>
<comment type="caution">
    <text evidence="2">The sequence shown here is derived from an EMBL/GenBank/DDBJ whole genome shotgun (WGS) entry which is preliminary data.</text>
</comment>
<dbReference type="Gene3D" id="3.20.20.140">
    <property type="entry name" value="Metal-dependent hydrolases"/>
    <property type="match status" value="2"/>
</dbReference>
<reference evidence="2" key="1">
    <citation type="journal article" date="2014" name="Int. J. Syst. Evol. Microbiol.">
        <title>Complete genome sequence of Corynebacterium casei LMG S-19264T (=DSM 44701T), isolated from a smear-ripened cheese.</title>
        <authorList>
            <consortium name="US DOE Joint Genome Institute (JGI-PGF)"/>
            <person name="Walter F."/>
            <person name="Albersmeier A."/>
            <person name="Kalinowski J."/>
            <person name="Ruckert C."/>
        </authorList>
    </citation>
    <scope>NUCLEOTIDE SEQUENCE</scope>
    <source>
        <strain evidence="2">KCTC 32422</strain>
    </source>
</reference>
<evidence type="ECO:0000313" key="2">
    <source>
        <dbReference type="EMBL" id="GHA05072.1"/>
    </source>
</evidence>
<dbReference type="InterPro" id="IPR011059">
    <property type="entry name" value="Metal-dep_hydrolase_composite"/>
</dbReference>
<accession>A0A918VKJ1</accession>
<dbReference type="Proteomes" id="UP000634139">
    <property type="component" value="Unassembled WGS sequence"/>
</dbReference>
<dbReference type="SUPFAM" id="SSF51338">
    <property type="entry name" value="Composite domain of metallo-dependent hydrolases"/>
    <property type="match status" value="1"/>
</dbReference>
<dbReference type="Pfam" id="PF07969">
    <property type="entry name" value="Amidohydro_3"/>
    <property type="match status" value="1"/>
</dbReference>